<sequence>MKNGLIIILFTVFSFSTFSQSNEYYDLKMEVKDLRNNTGVVQFALYNKNGSIPDEDYEKYFKIGKANIHSNSAEFTFKALKGGTYAINILHDENKNGEIDKGWILPIEGIGFSNFKSIGFSNRPNFEKASFLLNRNEVISITVIYM</sequence>
<dbReference type="OrthoDB" id="9788332at2"/>
<comment type="caution">
    <text evidence="1">The sequence shown here is derived from an EMBL/GenBank/DDBJ whole genome shotgun (WGS) entry which is preliminary data.</text>
</comment>
<gene>
    <name evidence="1" type="ORF">ERX46_01245</name>
</gene>
<accession>A0A4Q4KRF9</accession>
<dbReference type="Pfam" id="PF09912">
    <property type="entry name" value="DUF2141"/>
    <property type="match status" value="1"/>
</dbReference>
<dbReference type="Proteomes" id="UP000293952">
    <property type="component" value="Unassembled WGS sequence"/>
</dbReference>
<proteinExistence type="predicted"/>
<keyword evidence="2" id="KW-1185">Reference proteome</keyword>
<reference evidence="1 2" key="1">
    <citation type="submission" date="2019-02" db="EMBL/GenBank/DDBJ databases">
        <title>Genome sequence of the sea-ice species Brumimicrobium glaciale.</title>
        <authorList>
            <person name="Bowman J.P."/>
        </authorList>
    </citation>
    <scope>NUCLEOTIDE SEQUENCE [LARGE SCALE GENOMIC DNA]</scope>
    <source>
        <strain evidence="1 2">IC156</strain>
    </source>
</reference>
<evidence type="ECO:0000313" key="2">
    <source>
        <dbReference type="Proteomes" id="UP000293952"/>
    </source>
</evidence>
<protein>
    <submittedName>
        <fullName evidence="1">DUF2141 domain-containing protein</fullName>
    </submittedName>
</protein>
<dbReference type="RefSeq" id="WP_130092012.1">
    <property type="nucleotide sequence ID" value="NZ_SETE01000001.1"/>
</dbReference>
<evidence type="ECO:0000313" key="1">
    <source>
        <dbReference type="EMBL" id="RYM35645.1"/>
    </source>
</evidence>
<dbReference type="EMBL" id="SETE01000001">
    <property type="protein sequence ID" value="RYM35645.1"/>
    <property type="molecule type" value="Genomic_DNA"/>
</dbReference>
<name>A0A4Q4KRF9_9FLAO</name>
<organism evidence="1 2">
    <name type="scientific">Brumimicrobium glaciale</name>
    <dbReference type="NCBI Taxonomy" id="200475"/>
    <lineage>
        <taxon>Bacteria</taxon>
        <taxon>Pseudomonadati</taxon>
        <taxon>Bacteroidota</taxon>
        <taxon>Flavobacteriia</taxon>
        <taxon>Flavobacteriales</taxon>
        <taxon>Crocinitomicaceae</taxon>
        <taxon>Brumimicrobium</taxon>
    </lineage>
</organism>
<dbReference type="InterPro" id="IPR018673">
    <property type="entry name" value="DUF2141"/>
</dbReference>
<dbReference type="AlphaFoldDB" id="A0A4Q4KRF9"/>